<dbReference type="EMBL" id="JBEWLZ010000001">
    <property type="protein sequence ID" value="MET1488529.1"/>
    <property type="molecule type" value="Genomic_DNA"/>
</dbReference>
<accession>A0ABV2CKV1</accession>
<feature type="transmembrane region" description="Helical" evidence="1">
    <location>
        <begin position="63"/>
        <end position="83"/>
    </location>
</feature>
<comment type="caution">
    <text evidence="2">The sequence shown here is derived from an EMBL/GenBank/DDBJ whole genome shotgun (WGS) entry which is preliminary data.</text>
</comment>
<evidence type="ECO:0000256" key="1">
    <source>
        <dbReference type="SAM" id="Phobius"/>
    </source>
</evidence>
<evidence type="ECO:0000313" key="2">
    <source>
        <dbReference type="EMBL" id="MET1488529.1"/>
    </source>
</evidence>
<organism evidence="2 3">
    <name type="scientific">Uliginosibacterium paludis</name>
    <dbReference type="NCBI Taxonomy" id="1615952"/>
    <lineage>
        <taxon>Bacteria</taxon>
        <taxon>Pseudomonadati</taxon>
        <taxon>Pseudomonadota</taxon>
        <taxon>Betaproteobacteria</taxon>
        <taxon>Rhodocyclales</taxon>
        <taxon>Zoogloeaceae</taxon>
        <taxon>Uliginosibacterium</taxon>
    </lineage>
</organism>
<dbReference type="RefSeq" id="WP_345926725.1">
    <property type="nucleotide sequence ID" value="NZ_JBDIVF010000003.1"/>
</dbReference>
<keyword evidence="3" id="KW-1185">Reference proteome</keyword>
<protein>
    <submittedName>
        <fullName evidence="2">Paraquat-inducible protein A</fullName>
    </submittedName>
</protein>
<feature type="transmembrane region" description="Helical" evidence="1">
    <location>
        <begin position="180"/>
        <end position="202"/>
    </location>
</feature>
<proteinExistence type="predicted"/>
<dbReference type="Pfam" id="PF04403">
    <property type="entry name" value="PqiA"/>
    <property type="match status" value="1"/>
</dbReference>
<reference evidence="2 3" key="1">
    <citation type="submission" date="2024-07" db="EMBL/GenBank/DDBJ databases">
        <title>Uliginosibacterium paludis KCTC:42655.</title>
        <authorList>
            <person name="Kim M.K."/>
        </authorList>
    </citation>
    <scope>NUCLEOTIDE SEQUENCE [LARGE SCALE GENOMIC DNA]</scope>
    <source>
        <strain evidence="2 3">KCTC 42655</strain>
    </source>
</reference>
<feature type="transmembrane region" description="Helical" evidence="1">
    <location>
        <begin position="119"/>
        <end position="137"/>
    </location>
</feature>
<dbReference type="Proteomes" id="UP001548590">
    <property type="component" value="Unassembled WGS sequence"/>
</dbReference>
<gene>
    <name evidence="2" type="ORF">ABVT11_01720</name>
</gene>
<keyword evidence="1" id="KW-0812">Transmembrane</keyword>
<name>A0ABV2CKV1_9RHOO</name>
<sequence length="218" mass="24010">MPRSRRSAGPLPLLLMKTFPDLVVCEHCDHVFERVELQRHEVAHCEVCGAVLYRAGRLNLDQWLALTLTAAMIFLLANCYPVIRIQLQGMSREVTLWQSFAAMGHSSAALIAIPSALTVILIPMLQIILLGWVLLFARAGQRAPGFAHAMKLLDSLRPWSMLEVCLLGALVSVIKLSSQVAVVVGVGTWALAALTILLTLIANRDIHWLWELTSEGGK</sequence>
<keyword evidence="1" id="KW-0472">Membrane</keyword>
<dbReference type="InterPro" id="IPR007498">
    <property type="entry name" value="PqiA-like"/>
</dbReference>
<evidence type="ECO:0000313" key="3">
    <source>
        <dbReference type="Proteomes" id="UP001548590"/>
    </source>
</evidence>
<keyword evidence="1" id="KW-1133">Transmembrane helix</keyword>